<dbReference type="Gene3D" id="1.25.40.10">
    <property type="entry name" value="Tetratricopeptide repeat domain"/>
    <property type="match status" value="5"/>
</dbReference>
<keyword evidence="1" id="KW-0802">TPR repeat</keyword>
<feature type="repeat" description="TPR" evidence="1">
    <location>
        <begin position="1031"/>
        <end position="1064"/>
    </location>
</feature>
<dbReference type="Gene3D" id="3.40.50.1820">
    <property type="entry name" value="alpha/beta hydrolase"/>
    <property type="match status" value="1"/>
</dbReference>
<dbReference type="InterPro" id="IPR029058">
    <property type="entry name" value="AB_hydrolase_fold"/>
</dbReference>
<dbReference type="NCBIfam" id="NF040586">
    <property type="entry name" value="FxSxx_TPR"/>
    <property type="match status" value="1"/>
</dbReference>
<dbReference type="Pfam" id="PF13424">
    <property type="entry name" value="TPR_12"/>
    <property type="match status" value="8"/>
</dbReference>
<sequence>GRPVTDDDIGLKVLREAPAEETQIIDIVAIHGLGAHPDDSWCKNAGTRENPQWINWLERENMLPTVAPNARIMRYGYQSQWFGKEAMQQSASTVAERLLRALKRRREDITFRPLLFVAHCFGGLVVLKALLEAEQYPVEWPGVFSATTGLIFFGTPFRGAGGMNQMEMLEAARREYHEDEVQPTALEVLQPGNAYLQEVVDSFLKKMRSQTNKTRIACFFELKSSNVGRIVGGQDRTAGVEDCYPCESSGCLDLSDATSKYSLSRTHFDMNKFAKATEEDFETVADVVKDMVWGSPALLWARSQYHGKHKIDFHLKGVPMVGTFVPRDTEMEELERRLISNGAATRRRKVVVLYGFGGIGKTQLAVEFARSHQHRFSSVFWLDGSSETRLKQSFIEAMARLPKGELTREGAEALKQARPDADVAVRECLQWLSLPSNPNWLLIFDNVDRDFHDKDDPQAYNVKNYFPHLDHGSVLITSRLASLSTHGSGVKVGTVAAAQALAILENSAGKIVENADVVLQRLDGLPLALTQAGAYMRETNISTVSYINHYDATWNHLMKKQERFPVEEYGDRNVLTTWTISYEQVQRQSEEAACLLKLWGVLDYGELWYELMAASSQLEEEMDVPAWLLKLAEDELEFADAMGLLVRYSLAGTREDASSHSMHPVVHKWCGQLADSEEQCSIYSIAAGLVASNVASKQDKEFWKKRKRVLPHGLSISKGMRIAIMSKERQMHDSLVQPWILHSLGDLLSETDRVEAEAMYQRALQGYEKAWGPEHTSTLNTVNNLGTLYSDLGRMDEAEAMYQRALQGYEKAWGPEHTSTLSTVNNLGTLYKSLGRMDEAEAMYQRALQGYEKAWGPEHTSTLDTVNNLGNLYSDLGRMDEAEAMYQRALQGKEKAWGPEHTSTLDTVNNLGLLYKSLGRMDEAEAMYQRALQGYEKAWGPEHTSTLSTVNNLGTLYSDLGRMDEAEAMYQRALQGYEKAWGPEHTSTLNTVNNLGTLYSDLGRMDEAEAMYQRALQGKEKAWGPEHTSTLSTVDNLGTLYSDLGRVDKAEAMYQRALQGKEKAWGPEHTSTLDTVNNLGNLYKSLGRMDEAEAMYQRALQGYEKAWGPEHTSTLSTVNNLGTLYSDLGRMDEAEAMYQRALQGKEKAWGPEHTSTLDTVNNLGLLYKSLGRMDEAEAMYQRALQGYEKAWGPEHTSTLSTVNNLGTLYSDLGRMDEAEAMYQRALQGYEKAWGPEHTSTLNTVNNLGTLYSDLGRMDEAEAMYQRALQGKEKAWGPEHTSTLSTVDNLGTLYSDLGRVDKAEAMYQRALQGYEKAWGPEHTSTLSTVNNLGTLYKSLGRMDEAEAMYQRALQGYEKAWGPEHTSTLATVNNLGLLYKDLGRMDEAEAMYQRALQGYEKAVKSENLFTYVPALNTMWGLASLCDLQDRVQDARAWYSKALLGYESVVGTDHPKCQRLRSDLASLGAEQNKVDPPRAELSVQTKNPEASPVSIKVKGAKSASKRHKLFGKLRWKGG</sequence>
<protein>
    <recommendedName>
        <fullName evidence="3">NB-ARC domain-containing protein</fullName>
    </recommendedName>
</protein>
<dbReference type="PANTHER" id="PTHR46082">
    <property type="entry name" value="ATP/GTP-BINDING PROTEIN-RELATED"/>
    <property type="match status" value="1"/>
</dbReference>
<organism evidence="4 5">
    <name type="scientific">Pseudopithomyces chartarum</name>
    <dbReference type="NCBI Taxonomy" id="1892770"/>
    <lineage>
        <taxon>Eukaryota</taxon>
        <taxon>Fungi</taxon>
        <taxon>Dikarya</taxon>
        <taxon>Ascomycota</taxon>
        <taxon>Pezizomycotina</taxon>
        <taxon>Dothideomycetes</taxon>
        <taxon>Pleosporomycetidae</taxon>
        <taxon>Pleosporales</taxon>
        <taxon>Massarineae</taxon>
        <taxon>Didymosphaeriaceae</taxon>
        <taxon>Pseudopithomyces</taxon>
    </lineage>
</organism>
<gene>
    <name evidence="4" type="ORF">GRF29_8g2465675</name>
</gene>
<comment type="caution">
    <text evidence="4">The sequence shown here is derived from an EMBL/GenBank/DDBJ whole genome shotgun (WGS) entry which is preliminary data.</text>
</comment>
<feature type="non-terminal residue" evidence="4">
    <location>
        <position position="1"/>
    </location>
</feature>
<dbReference type="InterPro" id="IPR053137">
    <property type="entry name" value="NLR-like"/>
</dbReference>
<evidence type="ECO:0000256" key="2">
    <source>
        <dbReference type="SAM" id="MobiDB-lite"/>
    </source>
</evidence>
<dbReference type="SMART" id="SM00028">
    <property type="entry name" value="TPR"/>
    <property type="match status" value="15"/>
</dbReference>
<dbReference type="SUPFAM" id="SSF53474">
    <property type="entry name" value="alpha/beta-Hydrolases"/>
    <property type="match status" value="1"/>
</dbReference>
<feature type="repeat" description="TPR" evidence="1">
    <location>
        <begin position="779"/>
        <end position="812"/>
    </location>
</feature>
<feature type="repeat" description="TPR" evidence="1">
    <location>
        <begin position="1115"/>
        <end position="1148"/>
    </location>
</feature>
<accession>A0AAN6RK41</accession>
<feature type="repeat" description="TPR" evidence="1">
    <location>
        <begin position="947"/>
        <end position="980"/>
    </location>
</feature>
<feature type="repeat" description="TPR" evidence="1">
    <location>
        <begin position="1073"/>
        <end position="1106"/>
    </location>
</feature>
<dbReference type="SUPFAM" id="SSF48452">
    <property type="entry name" value="TPR-like"/>
    <property type="match status" value="3"/>
</dbReference>
<feature type="repeat" description="TPR" evidence="1">
    <location>
        <begin position="905"/>
        <end position="938"/>
    </location>
</feature>
<dbReference type="PRINTS" id="PR00381">
    <property type="entry name" value="KINESINLIGHT"/>
</dbReference>
<dbReference type="EMBL" id="WVTA01000002">
    <property type="protein sequence ID" value="KAK3216170.1"/>
    <property type="molecule type" value="Genomic_DNA"/>
</dbReference>
<feature type="repeat" description="TPR" evidence="1">
    <location>
        <begin position="863"/>
        <end position="896"/>
    </location>
</feature>
<dbReference type="PROSITE" id="PS50005">
    <property type="entry name" value="TPR"/>
    <property type="match status" value="15"/>
</dbReference>
<feature type="repeat" description="TPR" evidence="1">
    <location>
        <begin position="1283"/>
        <end position="1316"/>
    </location>
</feature>
<dbReference type="PANTHER" id="PTHR46082:SF6">
    <property type="entry name" value="AAA+ ATPASE DOMAIN-CONTAINING PROTEIN-RELATED"/>
    <property type="match status" value="1"/>
</dbReference>
<feature type="domain" description="NB-ARC" evidence="3">
    <location>
        <begin position="328"/>
        <end position="492"/>
    </location>
</feature>
<dbReference type="SUPFAM" id="SSF52540">
    <property type="entry name" value="P-loop containing nucleoside triphosphate hydrolases"/>
    <property type="match status" value="1"/>
</dbReference>
<dbReference type="Gene3D" id="3.40.50.300">
    <property type="entry name" value="P-loop containing nucleotide triphosphate hydrolases"/>
    <property type="match status" value="1"/>
</dbReference>
<evidence type="ECO:0000256" key="1">
    <source>
        <dbReference type="PROSITE-ProRule" id="PRU00339"/>
    </source>
</evidence>
<proteinExistence type="predicted"/>
<evidence type="ECO:0000259" key="3">
    <source>
        <dbReference type="Pfam" id="PF00931"/>
    </source>
</evidence>
<feature type="region of interest" description="Disordered" evidence="2">
    <location>
        <begin position="1465"/>
        <end position="1499"/>
    </location>
</feature>
<feature type="repeat" description="TPR" evidence="1">
    <location>
        <begin position="989"/>
        <end position="1022"/>
    </location>
</feature>
<dbReference type="Proteomes" id="UP001280581">
    <property type="component" value="Unassembled WGS sequence"/>
</dbReference>
<reference evidence="4 5" key="1">
    <citation type="submission" date="2021-02" db="EMBL/GenBank/DDBJ databases">
        <title>Genome assembly of Pseudopithomyces chartarum.</title>
        <authorList>
            <person name="Jauregui R."/>
            <person name="Singh J."/>
            <person name="Voisey C."/>
        </authorList>
    </citation>
    <scope>NUCLEOTIDE SEQUENCE [LARGE SCALE GENOMIC DNA]</scope>
    <source>
        <strain evidence="4 5">AGR01</strain>
    </source>
</reference>
<dbReference type="GO" id="GO:0043531">
    <property type="term" value="F:ADP binding"/>
    <property type="evidence" value="ECO:0007669"/>
    <property type="project" value="InterPro"/>
</dbReference>
<dbReference type="InterPro" id="IPR011990">
    <property type="entry name" value="TPR-like_helical_dom_sf"/>
</dbReference>
<name>A0AAN6RK41_9PLEO</name>
<evidence type="ECO:0000313" key="5">
    <source>
        <dbReference type="Proteomes" id="UP001280581"/>
    </source>
</evidence>
<feature type="repeat" description="TPR" evidence="1">
    <location>
        <begin position="821"/>
        <end position="854"/>
    </location>
</feature>
<dbReference type="InterPro" id="IPR019734">
    <property type="entry name" value="TPR_rpt"/>
</dbReference>
<dbReference type="InterPro" id="IPR027417">
    <property type="entry name" value="P-loop_NTPase"/>
</dbReference>
<dbReference type="Pfam" id="PF00931">
    <property type="entry name" value="NB-ARC"/>
    <property type="match status" value="1"/>
</dbReference>
<evidence type="ECO:0000313" key="4">
    <source>
        <dbReference type="EMBL" id="KAK3216170.1"/>
    </source>
</evidence>
<feature type="repeat" description="TPR" evidence="1">
    <location>
        <begin position="1199"/>
        <end position="1232"/>
    </location>
</feature>
<feature type="repeat" description="TPR" evidence="1">
    <location>
        <begin position="1367"/>
        <end position="1400"/>
    </location>
</feature>
<dbReference type="InterPro" id="IPR002182">
    <property type="entry name" value="NB-ARC"/>
</dbReference>
<feature type="repeat" description="TPR" evidence="1">
    <location>
        <begin position="1325"/>
        <end position="1358"/>
    </location>
</feature>
<feature type="repeat" description="TPR" evidence="1">
    <location>
        <begin position="1157"/>
        <end position="1190"/>
    </location>
</feature>
<feature type="repeat" description="TPR" evidence="1">
    <location>
        <begin position="1241"/>
        <end position="1274"/>
    </location>
</feature>
<keyword evidence="5" id="KW-1185">Reference proteome</keyword>